<keyword evidence="3 7" id="KW-1133">Transmembrane helix</keyword>
<feature type="transmembrane region" description="Helical" evidence="7">
    <location>
        <begin position="693"/>
        <end position="716"/>
    </location>
</feature>
<dbReference type="GO" id="GO:0005216">
    <property type="term" value="F:monoatomic ion channel activity"/>
    <property type="evidence" value="ECO:0007669"/>
    <property type="project" value="InterPro"/>
</dbReference>
<feature type="transmembrane region" description="Helical" evidence="7">
    <location>
        <begin position="891"/>
        <end position="914"/>
    </location>
</feature>
<feature type="coiled-coil region" evidence="5">
    <location>
        <begin position="1029"/>
        <end position="1056"/>
    </location>
</feature>
<evidence type="ECO:0000256" key="2">
    <source>
        <dbReference type="ARBA" id="ARBA00022692"/>
    </source>
</evidence>
<organism evidence="10 11">
    <name type="scientific">Owenia fusiformis</name>
    <name type="common">Polychaete worm</name>
    <dbReference type="NCBI Taxonomy" id="6347"/>
    <lineage>
        <taxon>Eukaryota</taxon>
        <taxon>Metazoa</taxon>
        <taxon>Spiralia</taxon>
        <taxon>Lophotrochozoa</taxon>
        <taxon>Annelida</taxon>
        <taxon>Polychaeta</taxon>
        <taxon>Sedentaria</taxon>
        <taxon>Canalipalpata</taxon>
        <taxon>Sabellida</taxon>
        <taxon>Oweniida</taxon>
        <taxon>Oweniidae</taxon>
        <taxon>Owenia</taxon>
    </lineage>
</organism>
<dbReference type="PANTHER" id="PTHR45816">
    <property type="entry name" value="MIR DOMAIN-CONTAINING PROTEIN"/>
    <property type="match status" value="1"/>
</dbReference>
<dbReference type="InterPro" id="IPR015925">
    <property type="entry name" value="Ryanodine_IP3_receptor"/>
</dbReference>
<evidence type="ECO:0000256" key="4">
    <source>
        <dbReference type="ARBA" id="ARBA00023136"/>
    </source>
</evidence>
<evidence type="ECO:0000256" key="6">
    <source>
        <dbReference type="SAM" id="MobiDB-lite"/>
    </source>
</evidence>
<feature type="domain" description="RyR/IP3R Homology associated" evidence="9">
    <location>
        <begin position="252"/>
        <end position="359"/>
    </location>
</feature>
<feature type="transmembrane region" description="Helical" evidence="7">
    <location>
        <begin position="736"/>
        <end position="758"/>
    </location>
</feature>
<reference evidence="10" key="1">
    <citation type="submission" date="2022-03" db="EMBL/GenBank/DDBJ databases">
        <authorList>
            <person name="Martin C."/>
        </authorList>
    </citation>
    <scope>NUCLEOTIDE SEQUENCE</scope>
</reference>
<evidence type="ECO:0000256" key="7">
    <source>
        <dbReference type="SAM" id="Phobius"/>
    </source>
</evidence>
<evidence type="ECO:0000313" key="10">
    <source>
        <dbReference type="EMBL" id="CAH1782943.1"/>
    </source>
</evidence>
<protein>
    <recommendedName>
        <fullName evidence="12">Inositol 1,4,5-trisphosphate receptor type 1</fullName>
    </recommendedName>
</protein>
<keyword evidence="2 7" id="KW-0812">Transmembrane</keyword>
<dbReference type="InterPro" id="IPR013662">
    <property type="entry name" value="RIH_assoc-dom"/>
</dbReference>
<keyword evidence="4 7" id="KW-0472">Membrane</keyword>
<comment type="caution">
    <text evidence="10">The sequence shown here is derived from an EMBL/GenBank/DDBJ whole genome shotgun (WGS) entry which is preliminary data.</text>
</comment>
<gene>
    <name evidence="10" type="ORF">OFUS_LOCUS9339</name>
</gene>
<dbReference type="GO" id="GO:0006816">
    <property type="term" value="P:calcium ion transport"/>
    <property type="evidence" value="ECO:0007669"/>
    <property type="project" value="InterPro"/>
</dbReference>
<feature type="region of interest" description="Disordered" evidence="6">
    <location>
        <begin position="800"/>
        <end position="820"/>
    </location>
</feature>
<feature type="compositionally biased region" description="Acidic residues" evidence="6">
    <location>
        <begin position="425"/>
        <end position="440"/>
    </location>
</feature>
<dbReference type="OrthoDB" id="76898at2759"/>
<feature type="transmembrane region" description="Helical" evidence="7">
    <location>
        <begin position="603"/>
        <end position="621"/>
    </location>
</feature>
<evidence type="ECO:0000313" key="11">
    <source>
        <dbReference type="Proteomes" id="UP000749559"/>
    </source>
</evidence>
<dbReference type="Pfam" id="PF00520">
    <property type="entry name" value="Ion_trans"/>
    <property type="match status" value="1"/>
</dbReference>
<accession>A0A8S4NQ49</accession>
<keyword evidence="11" id="KW-1185">Reference proteome</keyword>
<feature type="region of interest" description="Disordered" evidence="6">
    <location>
        <begin position="26"/>
        <end position="48"/>
    </location>
</feature>
<evidence type="ECO:0000256" key="1">
    <source>
        <dbReference type="ARBA" id="ARBA00004141"/>
    </source>
</evidence>
<dbReference type="Proteomes" id="UP000749559">
    <property type="component" value="Unassembled WGS sequence"/>
</dbReference>
<dbReference type="Pfam" id="PF08454">
    <property type="entry name" value="RIH_assoc"/>
    <property type="match status" value="1"/>
</dbReference>
<feature type="region of interest" description="Disordered" evidence="6">
    <location>
        <begin position="157"/>
        <end position="186"/>
    </location>
</feature>
<evidence type="ECO:0000256" key="3">
    <source>
        <dbReference type="ARBA" id="ARBA00022989"/>
    </source>
</evidence>
<dbReference type="PANTHER" id="PTHR45816:SF4">
    <property type="entry name" value="RYR_IP3R HOMOLOGY ASSOCIATED DOMAIN-CONTAINING PROTEIN"/>
    <property type="match status" value="1"/>
</dbReference>
<feature type="transmembrane region" description="Helical" evidence="7">
    <location>
        <begin position="627"/>
        <end position="654"/>
    </location>
</feature>
<feature type="domain" description="Ion transport" evidence="8">
    <location>
        <begin position="629"/>
        <end position="920"/>
    </location>
</feature>
<keyword evidence="5" id="KW-0175">Coiled coil</keyword>
<name>A0A8S4NQ49_OWEFU</name>
<dbReference type="InterPro" id="IPR005821">
    <property type="entry name" value="Ion_trans_dom"/>
</dbReference>
<dbReference type="AlphaFoldDB" id="A0A8S4NQ49"/>
<evidence type="ECO:0000259" key="8">
    <source>
        <dbReference type="Pfam" id="PF00520"/>
    </source>
</evidence>
<feature type="region of interest" description="Disordered" evidence="6">
    <location>
        <begin position="425"/>
        <end position="444"/>
    </location>
</feature>
<proteinExistence type="predicted"/>
<dbReference type="EMBL" id="CAIIXF020000005">
    <property type="protein sequence ID" value="CAH1782943.1"/>
    <property type="molecule type" value="Genomic_DNA"/>
</dbReference>
<evidence type="ECO:0008006" key="12">
    <source>
        <dbReference type="Google" id="ProtNLM"/>
    </source>
</evidence>
<sequence>MFVLYLQGEALRQSLLTRYYGKEHPRAHRDSIHEAPGPAKSSHTSGGPGSVMLSRAEMTLSAVQCHLDKEGASDLVVDLIINNHSNRIFLETVELGIALLEGGNSVIQKSFFVRVTMDKNSEKFFKVFFDRMRAAQAEIKATVTVNTSDQFQVGKKHLEGHGHGHQHGHGHHKEEHAHKNGKPNGVLVNNELKEQMDEASDTTGKALANVRHSRGGSVGADDQAQHQVMSIDDMIADKNKEKDDEKPTMSPEIAMMQPILRFLQLLCENHNRDLQNFLRNQQQKNSFNLVCETLQFLDCICGSTTGGLGLLGLYINEGNVALINQTLESLTEYCQGPCHENQNAIATHESNGIDIIIALILNDINPLGKQRMDLVLELKNNASKLLLAIMESRHDSENAERILYNMSPKQLVDVCKQAFYQDNSDEAEIDDEDEEDEEEGASPKDVGHNIYILAHQLAQHNQDLAELLKPGNGDATGDQALEYYAKHTAQIEIVRHDRTMEQIVFPIPEICEYLTEETKTKLYVTAERDDQGSKVTDFFEQVDDLFAEMKWQKKLRASPVLFWFSSHMFLWSSITFNLAVLVNLIVAFFYPFDENKTEISPRLSLLIWTSMLVSLAIVITLPRPSGIWTLTACIILRMIFSIGVEPTLWIIGILNITNKTVYLISLMGNRGTFTKSFMAILTDFEFMYHSMYYLGLCICAMFIHEFFYSLLLLDIVYQEETLLNVIKSVTRNSRSLLLTAVLAVIIIYIFSIIGFIFFKEDFQMEVDILESTGIDKNVVEAATTVAATAGATAGTCMANKSCPPSKPTGPEVPEKNHSDTLQDAVNKTEKIISDLAAHDDDPEKEDHCSTLIMCILTSLNEGLRNGGGIGDILRKPSVDESLFMARVVYDLLFFFIVIIIILNLIFGVIIDTFADLRSEKQQKEEILKNTCFICGLDRGSFDNKSVSFEEHIRTEHNMWHYLYFIVLVKVKDPTEFTGPESYVYAMVNNKNLDWFPRMRAMSLAADDGEGEQNELRNFQAQLESTNKLVLTLSGQLSELKDQMQEQRKQKQRIGLLNTPSLPVMANSN</sequence>
<feature type="transmembrane region" description="Helical" evidence="7">
    <location>
        <begin position="568"/>
        <end position="591"/>
    </location>
</feature>
<dbReference type="GO" id="GO:0016020">
    <property type="term" value="C:membrane"/>
    <property type="evidence" value="ECO:0007669"/>
    <property type="project" value="UniProtKB-SubCell"/>
</dbReference>
<evidence type="ECO:0000259" key="9">
    <source>
        <dbReference type="Pfam" id="PF08454"/>
    </source>
</evidence>
<evidence type="ECO:0000256" key="5">
    <source>
        <dbReference type="SAM" id="Coils"/>
    </source>
</evidence>
<dbReference type="Gene3D" id="1.10.287.70">
    <property type="match status" value="1"/>
</dbReference>
<comment type="subcellular location">
    <subcellularLocation>
        <location evidence="1">Membrane</location>
        <topology evidence="1">Multi-pass membrane protein</topology>
    </subcellularLocation>
</comment>